<keyword evidence="1" id="KW-0687">Ribonucleoprotein</keyword>
<keyword evidence="1" id="KW-0689">Ribosomal protein</keyword>
<protein>
    <submittedName>
        <fullName evidence="1">Ribosomal protein L33</fullName>
    </submittedName>
</protein>
<reference evidence="1" key="2">
    <citation type="journal article" date="2020" name="Zhi Wu Fen Lei Xue Bao">
        <title>Conflicting phylogenetic signals in genomic data of the coffee family (Rubiaceae).</title>
        <authorList>
            <person name="Wikstroem N."/>
            <person name="Bremer B."/>
            <person name="Rydin C."/>
        </authorList>
    </citation>
    <scope>NUCLEOTIDE SEQUENCE</scope>
</reference>
<dbReference type="GO" id="GO:0005840">
    <property type="term" value="C:ribosome"/>
    <property type="evidence" value="ECO:0007669"/>
    <property type="project" value="UniProtKB-KW"/>
</dbReference>
<proteinExistence type="predicted"/>
<dbReference type="EMBL" id="KY378696">
    <property type="protein sequence ID" value="ATL61847.1"/>
    <property type="molecule type" value="Genomic_DNA"/>
</dbReference>
<dbReference type="AlphaFoldDB" id="A0A6F8F0M5"/>
<keyword evidence="1" id="KW-0150">Chloroplast</keyword>
<gene>
    <name evidence="1" type="primary">rpl33</name>
</gene>
<organism evidence="1">
    <name type="scientific">Psychotria kirkii</name>
    <dbReference type="NCBI Taxonomy" id="43559"/>
    <lineage>
        <taxon>Eukaryota</taxon>
        <taxon>Viridiplantae</taxon>
        <taxon>Streptophyta</taxon>
        <taxon>Embryophyta</taxon>
        <taxon>Tracheophyta</taxon>
        <taxon>Spermatophyta</taxon>
        <taxon>Magnoliopsida</taxon>
        <taxon>eudicotyledons</taxon>
        <taxon>Gunneridae</taxon>
        <taxon>Pentapetalae</taxon>
        <taxon>asterids</taxon>
        <taxon>lamiids</taxon>
        <taxon>Gentianales</taxon>
        <taxon>Rubiaceae</taxon>
        <taxon>Rubioideae</taxon>
        <taxon>Psychotrieae</taxon>
        <taxon>Psychotria</taxon>
    </lineage>
</organism>
<evidence type="ECO:0000313" key="1">
    <source>
        <dbReference type="EMBL" id="ATL61847.1"/>
    </source>
</evidence>
<sequence length="28" mass="3246">MAKGKDKDVRVTAILEFGMEQLCSKKRY</sequence>
<accession>A0A6F8F0M5</accession>
<name>A0A6F8F0M5_9GENT</name>
<geneLocation type="chloroplast" evidence="1"/>
<keyword evidence="1" id="KW-0934">Plastid</keyword>
<reference evidence="1" key="1">
    <citation type="submission" date="2016-12" db="EMBL/GenBank/DDBJ databases">
        <authorList>
            <person name="Wikstrom N."/>
        </authorList>
    </citation>
    <scope>NUCLEOTIDE SEQUENCE</scope>
</reference>